<dbReference type="RefSeq" id="XP_005535127.1">
    <property type="nucleotide sequence ID" value="XM_005535070.1"/>
</dbReference>
<dbReference type="SUPFAM" id="SSF54495">
    <property type="entry name" value="UBC-like"/>
    <property type="match status" value="1"/>
</dbReference>
<dbReference type="GeneID" id="16992226"/>
<name>M1UN94_CYAM1</name>
<protein>
    <submittedName>
        <fullName evidence="6">Similar to ubiquitin-conjugating enzyme E2</fullName>
    </submittedName>
</protein>
<reference evidence="6 7" key="1">
    <citation type="journal article" date="2004" name="Nature">
        <title>Genome sequence of the ultrasmall unicellular red alga Cyanidioschyzon merolae 10D.</title>
        <authorList>
            <person name="Matsuzaki M."/>
            <person name="Misumi O."/>
            <person name="Shin-i T."/>
            <person name="Maruyama S."/>
            <person name="Takahara M."/>
            <person name="Miyagishima S."/>
            <person name="Mori T."/>
            <person name="Nishida K."/>
            <person name="Yagisawa F."/>
            <person name="Nishida K."/>
            <person name="Yoshida Y."/>
            <person name="Nishimura Y."/>
            <person name="Nakao S."/>
            <person name="Kobayashi T."/>
            <person name="Momoyama Y."/>
            <person name="Higashiyama T."/>
            <person name="Minoda A."/>
            <person name="Sano M."/>
            <person name="Nomoto H."/>
            <person name="Oishi K."/>
            <person name="Hayashi H."/>
            <person name="Ohta F."/>
            <person name="Nishizaka S."/>
            <person name="Haga S."/>
            <person name="Miura S."/>
            <person name="Morishita T."/>
            <person name="Kabeya Y."/>
            <person name="Terasawa K."/>
            <person name="Suzuki Y."/>
            <person name="Ishii Y."/>
            <person name="Asakawa S."/>
            <person name="Takano H."/>
            <person name="Ohta N."/>
            <person name="Kuroiwa H."/>
            <person name="Tanaka K."/>
            <person name="Shimizu N."/>
            <person name="Sugano S."/>
            <person name="Sato N."/>
            <person name="Nozaki H."/>
            <person name="Ogasawara N."/>
            <person name="Kohara Y."/>
            <person name="Kuroiwa T."/>
        </authorList>
    </citation>
    <scope>NUCLEOTIDE SEQUENCE [LARGE SCALE GENOMIC DNA]</scope>
    <source>
        <strain evidence="6 7">10D</strain>
    </source>
</reference>
<gene>
    <name evidence="6" type="ORF">CYME_CMB014C</name>
</gene>
<dbReference type="GO" id="GO:0016740">
    <property type="term" value="F:transferase activity"/>
    <property type="evidence" value="ECO:0007669"/>
    <property type="project" value="UniProtKB-KW"/>
</dbReference>
<comment type="similarity">
    <text evidence="4">Belongs to the ubiquitin-conjugating enzyme family.</text>
</comment>
<evidence type="ECO:0000313" key="6">
    <source>
        <dbReference type="EMBL" id="BAM78841.1"/>
    </source>
</evidence>
<dbReference type="AlphaFoldDB" id="M1UN94"/>
<accession>M1UN94</accession>
<keyword evidence="7" id="KW-1185">Reference proteome</keyword>
<dbReference type="Pfam" id="PF00179">
    <property type="entry name" value="UQ_con"/>
    <property type="match status" value="1"/>
</dbReference>
<dbReference type="HOGENOM" id="CLU_030988_13_2_1"/>
<dbReference type="InterPro" id="IPR000608">
    <property type="entry name" value="UBC"/>
</dbReference>
<dbReference type="Proteomes" id="UP000007014">
    <property type="component" value="Chromosome 2"/>
</dbReference>
<reference evidence="6 7" key="2">
    <citation type="journal article" date="2007" name="BMC Biol.">
        <title>A 100%-complete sequence reveals unusually simple genomic features in the hot-spring red alga Cyanidioschyzon merolae.</title>
        <authorList>
            <person name="Nozaki H."/>
            <person name="Takano H."/>
            <person name="Misumi O."/>
            <person name="Terasawa K."/>
            <person name="Matsuzaki M."/>
            <person name="Maruyama S."/>
            <person name="Nishida K."/>
            <person name="Yagisawa F."/>
            <person name="Yoshida Y."/>
            <person name="Fujiwara T."/>
            <person name="Takio S."/>
            <person name="Tamura K."/>
            <person name="Chung S.J."/>
            <person name="Nakamura S."/>
            <person name="Kuroiwa H."/>
            <person name="Tanaka K."/>
            <person name="Sato N."/>
            <person name="Kuroiwa T."/>
        </authorList>
    </citation>
    <scope>NUCLEOTIDE SEQUENCE [LARGE SCALE GENOMIC DNA]</scope>
    <source>
        <strain evidence="6 7">10D</strain>
    </source>
</reference>
<organism evidence="6 7">
    <name type="scientific">Cyanidioschyzon merolae (strain NIES-3377 / 10D)</name>
    <name type="common">Unicellular red alga</name>
    <dbReference type="NCBI Taxonomy" id="280699"/>
    <lineage>
        <taxon>Eukaryota</taxon>
        <taxon>Rhodophyta</taxon>
        <taxon>Bangiophyceae</taxon>
        <taxon>Cyanidiales</taxon>
        <taxon>Cyanidiaceae</taxon>
        <taxon>Cyanidioschyzon</taxon>
    </lineage>
</organism>
<dbReference type="Gramene" id="CMB014CT">
    <property type="protein sequence ID" value="CMB014CT"/>
    <property type="gene ID" value="CMB014C"/>
</dbReference>
<sequence>MSLVREKRLQREWDILQRQPPPYVHAWPRSPDSLEVFEALIEGAPDTPYAGGRFRVEVTVPERYPFEPPIVRFQTRVYHPNIDSAGRVCLDLLQMPPQGSWRPSANLIAVLAALQQLLVEPNPHDALEADVARVFRTNRAAFDRTAREWTLQHAQQQP</sequence>
<keyword evidence="4" id="KW-0547">Nucleotide-binding</keyword>
<dbReference type="GO" id="GO:0005524">
    <property type="term" value="F:ATP binding"/>
    <property type="evidence" value="ECO:0007669"/>
    <property type="project" value="UniProtKB-UniRule"/>
</dbReference>
<dbReference type="InterPro" id="IPR023313">
    <property type="entry name" value="UBQ-conjugating_AS"/>
</dbReference>
<evidence type="ECO:0000256" key="4">
    <source>
        <dbReference type="RuleBase" id="RU362109"/>
    </source>
</evidence>
<evidence type="ECO:0000313" key="7">
    <source>
        <dbReference type="Proteomes" id="UP000007014"/>
    </source>
</evidence>
<feature type="domain" description="UBC core" evidence="5">
    <location>
        <begin position="4"/>
        <end position="155"/>
    </location>
</feature>
<dbReference type="InterPro" id="IPR016135">
    <property type="entry name" value="UBQ-conjugating_enzyme/RWD"/>
</dbReference>
<dbReference type="eggNOG" id="KOG0417">
    <property type="taxonomic scope" value="Eukaryota"/>
</dbReference>
<evidence type="ECO:0000256" key="2">
    <source>
        <dbReference type="ARBA" id="ARBA00022786"/>
    </source>
</evidence>
<dbReference type="CDD" id="cd23805">
    <property type="entry name" value="UBCc_UBE2T"/>
    <property type="match status" value="1"/>
</dbReference>
<keyword evidence="4" id="KW-0067">ATP-binding</keyword>
<dbReference type="EMBL" id="AP006484">
    <property type="protein sequence ID" value="BAM78841.1"/>
    <property type="molecule type" value="Genomic_DNA"/>
</dbReference>
<feature type="active site" description="Glycyl thioester intermediate" evidence="3">
    <location>
        <position position="89"/>
    </location>
</feature>
<dbReference type="SMART" id="SM00212">
    <property type="entry name" value="UBCc"/>
    <property type="match status" value="1"/>
</dbReference>
<dbReference type="OrthoDB" id="9978460at2759"/>
<dbReference type="PROSITE" id="PS00183">
    <property type="entry name" value="UBC_1"/>
    <property type="match status" value="1"/>
</dbReference>
<dbReference type="PANTHER" id="PTHR24067">
    <property type="entry name" value="UBIQUITIN-CONJUGATING ENZYME E2"/>
    <property type="match status" value="1"/>
</dbReference>
<dbReference type="InterPro" id="IPR050113">
    <property type="entry name" value="Ub_conjugating_enzyme"/>
</dbReference>
<dbReference type="PROSITE" id="PS50127">
    <property type="entry name" value="UBC_2"/>
    <property type="match status" value="1"/>
</dbReference>
<keyword evidence="2 4" id="KW-0833">Ubl conjugation pathway</keyword>
<evidence type="ECO:0000256" key="3">
    <source>
        <dbReference type="PROSITE-ProRule" id="PRU10133"/>
    </source>
</evidence>
<dbReference type="Gene3D" id="3.10.110.10">
    <property type="entry name" value="Ubiquitin Conjugating Enzyme"/>
    <property type="match status" value="1"/>
</dbReference>
<dbReference type="STRING" id="280699.M1UN94"/>
<keyword evidence="1" id="KW-0808">Transferase</keyword>
<dbReference type="OMA" id="GVEKKFC"/>
<dbReference type="KEGG" id="cme:CYME_CMB014C"/>
<evidence type="ECO:0000256" key="1">
    <source>
        <dbReference type="ARBA" id="ARBA00022679"/>
    </source>
</evidence>
<proteinExistence type="inferred from homology"/>
<evidence type="ECO:0000259" key="5">
    <source>
        <dbReference type="PROSITE" id="PS50127"/>
    </source>
</evidence>